<evidence type="ECO:0000313" key="2">
    <source>
        <dbReference type="Proteomes" id="UP000790709"/>
    </source>
</evidence>
<dbReference type="Proteomes" id="UP000790709">
    <property type="component" value="Unassembled WGS sequence"/>
</dbReference>
<organism evidence="1 2">
    <name type="scientific">Leucogyrophana mollusca</name>
    <dbReference type="NCBI Taxonomy" id="85980"/>
    <lineage>
        <taxon>Eukaryota</taxon>
        <taxon>Fungi</taxon>
        <taxon>Dikarya</taxon>
        <taxon>Basidiomycota</taxon>
        <taxon>Agaricomycotina</taxon>
        <taxon>Agaricomycetes</taxon>
        <taxon>Agaricomycetidae</taxon>
        <taxon>Boletales</taxon>
        <taxon>Boletales incertae sedis</taxon>
        <taxon>Leucogyrophana</taxon>
    </lineage>
</organism>
<reference evidence="1" key="1">
    <citation type="journal article" date="2021" name="New Phytol.">
        <title>Evolutionary innovations through gain and loss of genes in the ectomycorrhizal Boletales.</title>
        <authorList>
            <person name="Wu G."/>
            <person name="Miyauchi S."/>
            <person name="Morin E."/>
            <person name="Kuo A."/>
            <person name="Drula E."/>
            <person name="Varga T."/>
            <person name="Kohler A."/>
            <person name="Feng B."/>
            <person name="Cao Y."/>
            <person name="Lipzen A."/>
            <person name="Daum C."/>
            <person name="Hundley H."/>
            <person name="Pangilinan J."/>
            <person name="Johnson J."/>
            <person name="Barry K."/>
            <person name="LaButti K."/>
            <person name="Ng V."/>
            <person name="Ahrendt S."/>
            <person name="Min B."/>
            <person name="Choi I.G."/>
            <person name="Park H."/>
            <person name="Plett J.M."/>
            <person name="Magnuson J."/>
            <person name="Spatafora J.W."/>
            <person name="Nagy L.G."/>
            <person name="Henrissat B."/>
            <person name="Grigoriev I.V."/>
            <person name="Yang Z.L."/>
            <person name="Xu J."/>
            <person name="Martin F.M."/>
        </authorList>
    </citation>
    <scope>NUCLEOTIDE SEQUENCE</scope>
    <source>
        <strain evidence="1">KUC20120723A-06</strain>
    </source>
</reference>
<comment type="caution">
    <text evidence="1">The sequence shown here is derived from an EMBL/GenBank/DDBJ whole genome shotgun (WGS) entry which is preliminary data.</text>
</comment>
<evidence type="ECO:0000313" key="1">
    <source>
        <dbReference type="EMBL" id="KAH7922482.1"/>
    </source>
</evidence>
<accession>A0ACB8BAK0</accession>
<protein>
    <submittedName>
        <fullName evidence="1">Uncharacterized protein</fullName>
    </submittedName>
</protein>
<dbReference type="EMBL" id="MU266483">
    <property type="protein sequence ID" value="KAH7922482.1"/>
    <property type="molecule type" value="Genomic_DNA"/>
</dbReference>
<sequence length="170" mass="18929">MLLDFNFSGGRVPVNTTLQLGSERVPLVFSNLTLYAMEQQGPTANITCKPLANFGDYQEISTSNSYTSIPIYANTSSVLFYLRQWNSTTNCLENSTSSSMQIYITQANAEDQVDTNSGGLLPTQIFPGANSTTRPYREFAIVSQGIDKYNFLTKTVREVIPLITRVMVWV</sequence>
<gene>
    <name evidence="1" type="ORF">BV22DRAFT_654588</name>
</gene>
<proteinExistence type="predicted"/>
<name>A0ACB8BAK0_9AGAM</name>
<keyword evidence="2" id="KW-1185">Reference proteome</keyword>